<reference evidence="3 4" key="1">
    <citation type="submission" date="2020-08" db="EMBL/GenBank/DDBJ databases">
        <title>Hymenobacter sp. S2-20-2 genome sequencing.</title>
        <authorList>
            <person name="Jin L."/>
        </authorList>
    </citation>
    <scope>NUCLEOTIDE SEQUENCE [LARGE SCALE GENOMIC DNA]</scope>
    <source>
        <strain evidence="3 4">S2-20-2</strain>
    </source>
</reference>
<dbReference type="RefSeq" id="WP_185886592.1">
    <property type="nucleotide sequence ID" value="NZ_CP060202.1"/>
</dbReference>
<dbReference type="AlphaFoldDB" id="A0A7G7W2W2"/>
<dbReference type="NCBIfam" id="TIGR04183">
    <property type="entry name" value="Por_Secre_tail"/>
    <property type="match status" value="1"/>
</dbReference>
<evidence type="ECO:0000313" key="4">
    <source>
        <dbReference type="Proteomes" id="UP000515489"/>
    </source>
</evidence>
<evidence type="ECO:0000256" key="1">
    <source>
        <dbReference type="SAM" id="SignalP"/>
    </source>
</evidence>
<organism evidence="3 4">
    <name type="scientific">Hymenobacter sediminicola</name>
    <dbReference type="NCBI Taxonomy" id="2761579"/>
    <lineage>
        <taxon>Bacteria</taxon>
        <taxon>Pseudomonadati</taxon>
        <taxon>Bacteroidota</taxon>
        <taxon>Cytophagia</taxon>
        <taxon>Cytophagales</taxon>
        <taxon>Hymenobacteraceae</taxon>
        <taxon>Hymenobacter</taxon>
    </lineage>
</organism>
<keyword evidence="1" id="KW-0732">Signal</keyword>
<dbReference type="InterPro" id="IPR013783">
    <property type="entry name" value="Ig-like_fold"/>
</dbReference>
<dbReference type="InterPro" id="IPR036249">
    <property type="entry name" value="Thioredoxin-like_sf"/>
</dbReference>
<dbReference type="Proteomes" id="UP000515489">
    <property type="component" value="Chromosome"/>
</dbReference>
<evidence type="ECO:0000259" key="2">
    <source>
        <dbReference type="Pfam" id="PF18962"/>
    </source>
</evidence>
<feature type="signal peptide" evidence="1">
    <location>
        <begin position="1"/>
        <end position="23"/>
    </location>
</feature>
<protein>
    <submittedName>
        <fullName evidence="3">T9SS type A sorting domain-containing protein</fullName>
    </submittedName>
</protein>
<dbReference type="KEGG" id="hsk:H4317_10915"/>
<name>A0A7G7W2W2_9BACT</name>
<gene>
    <name evidence="3" type="ORF">H4317_10915</name>
</gene>
<feature type="chain" id="PRO_5028920030" evidence="1">
    <location>
        <begin position="24"/>
        <end position="469"/>
    </location>
</feature>
<accession>A0A7G7W2W2</accession>
<evidence type="ECO:0000313" key="3">
    <source>
        <dbReference type="EMBL" id="QNH60705.1"/>
    </source>
</evidence>
<feature type="domain" description="Secretion system C-terminal sorting" evidence="2">
    <location>
        <begin position="393"/>
        <end position="467"/>
    </location>
</feature>
<sequence length="469" mass="50220">MKKLYVLFACATPLLGVSATAQAQSLLDASVSRVYLPQYAGPGAITLEGDLSNVGTEAILGYNINYRVNNGPITSEAVSGTIPFGGVGAFALSQPWTPPGPGTYRFKFWPSNVRSGNAGQIDNNRANDTLRVTLQVAARVVPRKVVAEVFTSSTCPPCNPGNAQFEAVRSTRRNKMVVVKYQQNYPRNSAFPAGDPYYTAETGARHNFYGIQGIPETHLNGNGWVGNPQVMNGGTVDALAQEIAVADVDVVYTLNVATRTVTASARIKPYVDVAANDLVAHMLITERHTRQNVATNGETSFVDVVKKMMPDQNGSAVPVLATNQSWNLNQTFTFPASAPGNAISRVENFDSLQVVVFLQRRSTNEILQGGYARLNGVLGTQKAQSGLPFDVAPNPTTGRTTLFVSLARAEAVQVEVLDALGRRVLAHSSQLLGSGAQQLPLNLTGQAPGLYTVRLTTTNGVRTQQLLVE</sequence>
<dbReference type="Gene3D" id="2.60.40.10">
    <property type="entry name" value="Immunoglobulins"/>
    <property type="match status" value="2"/>
</dbReference>
<dbReference type="SUPFAM" id="SSF52833">
    <property type="entry name" value="Thioredoxin-like"/>
    <property type="match status" value="1"/>
</dbReference>
<dbReference type="Pfam" id="PF18962">
    <property type="entry name" value="Por_Secre_tail"/>
    <property type="match status" value="1"/>
</dbReference>
<proteinExistence type="predicted"/>
<dbReference type="EMBL" id="CP060202">
    <property type="protein sequence ID" value="QNH60705.1"/>
    <property type="molecule type" value="Genomic_DNA"/>
</dbReference>
<dbReference type="InterPro" id="IPR026444">
    <property type="entry name" value="Secre_tail"/>
</dbReference>
<keyword evidence="4" id="KW-1185">Reference proteome</keyword>